<dbReference type="AlphaFoldDB" id="A0A8H7K9J2"/>
<evidence type="ECO:0000313" key="1">
    <source>
        <dbReference type="EMBL" id="KAF9747860.1"/>
    </source>
</evidence>
<dbReference type="Gene3D" id="3.80.10.10">
    <property type="entry name" value="Ribonuclease Inhibitor"/>
    <property type="match status" value="1"/>
</dbReference>
<evidence type="ECO:0000313" key="2">
    <source>
        <dbReference type="Proteomes" id="UP000616885"/>
    </source>
</evidence>
<dbReference type="EMBL" id="JADCTT010000009">
    <property type="protein sequence ID" value="KAF9747860.1"/>
    <property type="molecule type" value="Genomic_DNA"/>
</dbReference>
<dbReference type="SUPFAM" id="SSF52047">
    <property type="entry name" value="RNI-like"/>
    <property type="match status" value="1"/>
</dbReference>
<organism evidence="1 2">
    <name type="scientific">Bionectria ochroleuca</name>
    <name type="common">Gliocladium roseum</name>
    <dbReference type="NCBI Taxonomy" id="29856"/>
    <lineage>
        <taxon>Eukaryota</taxon>
        <taxon>Fungi</taxon>
        <taxon>Dikarya</taxon>
        <taxon>Ascomycota</taxon>
        <taxon>Pezizomycotina</taxon>
        <taxon>Sordariomycetes</taxon>
        <taxon>Hypocreomycetidae</taxon>
        <taxon>Hypocreales</taxon>
        <taxon>Bionectriaceae</taxon>
        <taxon>Clonostachys</taxon>
    </lineage>
</organism>
<sequence length="673" mass="76490">MDRLYNKLAKSRHRTHQKKELVIINIQTRQPIAADPARPSIAQLPDPIVRNVLLCVKEARPELLPLIASLSSSLYEQARYVQHHEVHIDLNNRKHVLDRLHLIQRLDQLVAIRVLRVDGECHPNDDDTMGEILDHLASIVPAMTGLRDVHWHAHHARPLLPTFSVKSLDLHAPIPIPSSILAALSVGCRVHTSLNCHAINEGHAQTRTFLQGLEGNQNLQTLSIRVLYTGETMGAETMRGLTKVLLSCPNLTRIPKIHVWFPQGGCYSYGPTFGEGPYTGFYFPDGEMLKPLEELGIGMYPWGREGARWQLGYRLKGLEQDYWVKNLDWSQLTRLNGCLEPEMSQAFPMLTNLREIDLTDYWNYKLAQEFLRAITSPLEQMILPSWESIGSKPEPISQFGGALRELKIGGGGASAMTALDLAQLSMDLTHLEHLAIHLEWNRDKEDWPFGHLKAIAALPRLRSAELWFRLICGRPPQLTYSVAHRLFCYLNDHNSGLQRLTLHSGVPTPNRIDPFSSDVDVTPSWSMRNSVTFECEMAYDYDPHTEDGQRCKASIWCKELSVEMNAKLRQLEQETNRKQPNVITLDPAGVLLRAALDGPLDSAEWRAWRSEQLRLYGPLPGSADEFAKEIEDYWARLNSPFSPKLLFKELREYAKEKYPGAFGKSRGKKRTQT</sequence>
<accession>A0A8H7K9J2</accession>
<dbReference type="Proteomes" id="UP000616885">
    <property type="component" value="Unassembled WGS sequence"/>
</dbReference>
<gene>
    <name evidence="1" type="ORF">IM811_017365</name>
</gene>
<dbReference type="InterPro" id="IPR032675">
    <property type="entry name" value="LRR_dom_sf"/>
</dbReference>
<comment type="caution">
    <text evidence="1">The sequence shown here is derived from an EMBL/GenBank/DDBJ whole genome shotgun (WGS) entry which is preliminary data.</text>
</comment>
<name>A0A8H7K9J2_BIOOC</name>
<reference evidence="1" key="1">
    <citation type="submission" date="2020-10" db="EMBL/GenBank/DDBJ databases">
        <title>High-Quality Genome Resource of Clonostachys rosea strain S41 by Oxford Nanopore Long-Read Sequencing.</title>
        <authorList>
            <person name="Wang H."/>
        </authorList>
    </citation>
    <scope>NUCLEOTIDE SEQUENCE</scope>
    <source>
        <strain evidence="1">S41</strain>
    </source>
</reference>
<protein>
    <submittedName>
        <fullName evidence="1">Uncharacterized protein</fullName>
    </submittedName>
</protein>
<proteinExistence type="predicted"/>